<gene>
    <name evidence="4" type="ORF">XM47_01360</name>
</gene>
<comment type="caution">
    <text evidence="4">The sequence shown here is derived from an EMBL/GenBank/DDBJ whole genome shotgun (WGS) entry which is preliminary data.</text>
</comment>
<protein>
    <submittedName>
        <fullName evidence="4">Oxidoreductase</fullName>
    </submittedName>
</protein>
<dbReference type="InterPro" id="IPR002347">
    <property type="entry name" value="SDR_fam"/>
</dbReference>
<evidence type="ECO:0000259" key="3">
    <source>
        <dbReference type="SMART" id="SM00822"/>
    </source>
</evidence>
<evidence type="ECO:0000256" key="1">
    <source>
        <dbReference type="ARBA" id="ARBA00006484"/>
    </source>
</evidence>
<dbReference type="RefSeq" id="WP_048688520.1">
    <property type="nucleotide sequence ID" value="NZ_KQ130482.1"/>
</dbReference>
<evidence type="ECO:0000313" key="5">
    <source>
        <dbReference type="Proteomes" id="UP000037600"/>
    </source>
</evidence>
<dbReference type="PATRIC" id="fig|1513271.3.peg.285"/>
<dbReference type="Gene3D" id="3.40.50.720">
    <property type="entry name" value="NAD(P)-binding Rossmann-like Domain"/>
    <property type="match status" value="1"/>
</dbReference>
<dbReference type="SUPFAM" id="SSF51735">
    <property type="entry name" value="NAD(P)-binding Rossmann-fold domains"/>
    <property type="match status" value="1"/>
</dbReference>
<dbReference type="PANTHER" id="PTHR43639:SF1">
    <property type="entry name" value="SHORT-CHAIN DEHYDROGENASE_REDUCTASE FAMILY PROTEIN"/>
    <property type="match status" value="1"/>
</dbReference>
<dbReference type="Proteomes" id="UP000037600">
    <property type="component" value="Unassembled WGS sequence"/>
</dbReference>
<organism evidence="4 5">
    <name type="scientific">Catenovulum maritimum</name>
    <dbReference type="NCBI Taxonomy" id="1513271"/>
    <lineage>
        <taxon>Bacteria</taxon>
        <taxon>Pseudomonadati</taxon>
        <taxon>Pseudomonadota</taxon>
        <taxon>Gammaproteobacteria</taxon>
        <taxon>Alteromonadales</taxon>
        <taxon>Alteromonadaceae</taxon>
        <taxon>Catenovulum</taxon>
    </lineage>
</organism>
<dbReference type="OrthoDB" id="9786435at2"/>
<keyword evidence="2" id="KW-0560">Oxidoreductase</keyword>
<dbReference type="InterPro" id="IPR057326">
    <property type="entry name" value="KR_dom"/>
</dbReference>
<dbReference type="SMART" id="SM00822">
    <property type="entry name" value="PKS_KR"/>
    <property type="match status" value="1"/>
</dbReference>
<comment type="similarity">
    <text evidence="1">Belongs to the short-chain dehydrogenases/reductases (SDR) family.</text>
</comment>
<dbReference type="InterPro" id="IPR036291">
    <property type="entry name" value="NAD(P)-bd_dom_sf"/>
</dbReference>
<sequence>MKGKTVLVSGGGRDIGKACAIELAKRGANVCITYYSSDASAADAVKEIEALGVKAIAIKADLTKLEDVEHVVSKTVETFGSLDSLLHVSGGLIDRVKIAEMSDSHWDRVMDVNLTSLFMMTRACIPHINKGGSIVTFASQAARDGGGPGAVAYATSKGAIMTFTRGLAKELGPDIRVNSLCPGMISTGFHDTFTKPEVRVNVAGATALKREGTSEEVAKLAAFLASDESSYMTGNCVDINAGLFFS</sequence>
<accession>A0A0J8JQ18</accession>
<reference evidence="4 5" key="1">
    <citation type="submission" date="2015-04" db="EMBL/GenBank/DDBJ databases">
        <title>Draft Genome Sequence of the Novel Agar-Digesting Marine Bacterium Q1.</title>
        <authorList>
            <person name="Li Y."/>
            <person name="Li D."/>
            <person name="Chen G."/>
            <person name="Du Z."/>
        </authorList>
    </citation>
    <scope>NUCLEOTIDE SEQUENCE [LARGE SCALE GENOMIC DNA]</scope>
    <source>
        <strain evidence="4 5">Q1</strain>
    </source>
</reference>
<keyword evidence="5" id="KW-1185">Reference proteome</keyword>
<dbReference type="Pfam" id="PF13561">
    <property type="entry name" value="adh_short_C2"/>
    <property type="match status" value="1"/>
</dbReference>
<dbReference type="CDD" id="cd05233">
    <property type="entry name" value="SDR_c"/>
    <property type="match status" value="1"/>
</dbReference>
<feature type="domain" description="Ketoreductase" evidence="3">
    <location>
        <begin position="4"/>
        <end position="188"/>
    </location>
</feature>
<evidence type="ECO:0000256" key="2">
    <source>
        <dbReference type="ARBA" id="ARBA00023002"/>
    </source>
</evidence>
<dbReference type="PRINTS" id="PR00081">
    <property type="entry name" value="GDHRDH"/>
</dbReference>
<dbReference type="GO" id="GO:0016491">
    <property type="term" value="F:oxidoreductase activity"/>
    <property type="evidence" value="ECO:0007669"/>
    <property type="project" value="UniProtKB-KW"/>
</dbReference>
<dbReference type="PANTHER" id="PTHR43639">
    <property type="entry name" value="OXIDOREDUCTASE, SHORT-CHAIN DEHYDROGENASE/REDUCTASE FAMILY (AFU_ORTHOLOGUE AFUA_5G02870)"/>
    <property type="match status" value="1"/>
</dbReference>
<dbReference type="AlphaFoldDB" id="A0A0J8JQ18"/>
<evidence type="ECO:0000313" key="4">
    <source>
        <dbReference type="EMBL" id="KMT66796.1"/>
    </source>
</evidence>
<name>A0A0J8JQ18_9ALTE</name>
<dbReference type="EMBL" id="LAZL01000002">
    <property type="protein sequence ID" value="KMT66796.1"/>
    <property type="molecule type" value="Genomic_DNA"/>
</dbReference>
<dbReference type="STRING" id="1513271.XM47_01360"/>
<dbReference type="FunFam" id="3.40.50.720:FF:000084">
    <property type="entry name" value="Short-chain dehydrogenase reductase"/>
    <property type="match status" value="1"/>
</dbReference>
<proteinExistence type="inferred from homology"/>
<dbReference type="PRINTS" id="PR00080">
    <property type="entry name" value="SDRFAMILY"/>
</dbReference>